<protein>
    <submittedName>
        <fullName evidence="2">Uncharacterized protein</fullName>
    </submittedName>
</protein>
<dbReference type="AlphaFoldDB" id="A0A0W0W1G2"/>
<evidence type="ECO:0000256" key="1">
    <source>
        <dbReference type="SAM" id="SignalP"/>
    </source>
</evidence>
<dbReference type="RefSeq" id="WP_058452280.1">
    <property type="nucleotide sequence ID" value="NZ_CAAAIB010000001.1"/>
</dbReference>
<sequence>MKKQLILIHLSLALASSSFAAIPLFPKLFQEKQPNRQQSLRSHDGYADFSGHWTGVCDNDPEEKISLTIEQSSDFSSITFDNEQMPIDTISAYSTQGNFVVDKNIAHLHWSGDGQQLLGSLLAYRKEGNLALDGIEVGVGKFSWSLENDQLHYSIALSFFKDGTLTNTTSYHCVYNKASIDT</sequence>
<comment type="caution">
    <text evidence="2">The sequence shown here is derived from an EMBL/GenBank/DDBJ whole genome shotgun (WGS) entry which is preliminary data.</text>
</comment>
<feature type="signal peptide" evidence="1">
    <location>
        <begin position="1"/>
        <end position="20"/>
    </location>
</feature>
<gene>
    <name evidence="2" type="ORF">Lmac_1509</name>
</gene>
<dbReference type="EMBL" id="LNYL01000038">
    <property type="protein sequence ID" value="KTD26261.1"/>
    <property type="molecule type" value="Genomic_DNA"/>
</dbReference>
<proteinExistence type="predicted"/>
<keyword evidence="3" id="KW-1185">Reference proteome</keyword>
<dbReference type="STRING" id="466.Lmac_1509"/>
<evidence type="ECO:0000313" key="3">
    <source>
        <dbReference type="Proteomes" id="UP000054908"/>
    </source>
</evidence>
<feature type="chain" id="PRO_5006915315" evidence="1">
    <location>
        <begin position="21"/>
        <end position="182"/>
    </location>
</feature>
<dbReference type="OrthoDB" id="5643761at2"/>
<reference evidence="2 3" key="1">
    <citation type="submission" date="2015-11" db="EMBL/GenBank/DDBJ databases">
        <title>Genomic analysis of 38 Legionella species identifies large and diverse effector repertoires.</title>
        <authorList>
            <person name="Burstein D."/>
            <person name="Amaro F."/>
            <person name="Zusman T."/>
            <person name="Lifshitz Z."/>
            <person name="Cohen O."/>
            <person name="Gilbert J.A."/>
            <person name="Pupko T."/>
            <person name="Shuman H.A."/>
            <person name="Segal G."/>
        </authorList>
    </citation>
    <scope>NUCLEOTIDE SEQUENCE [LARGE SCALE GENOMIC DNA]</scope>
    <source>
        <strain evidence="2 3">PX-1-G2-E2</strain>
    </source>
</reference>
<name>A0A0W0W1G2_9GAMM</name>
<organism evidence="2 3">
    <name type="scientific">Legionella maceachernii</name>
    <dbReference type="NCBI Taxonomy" id="466"/>
    <lineage>
        <taxon>Bacteria</taxon>
        <taxon>Pseudomonadati</taxon>
        <taxon>Pseudomonadota</taxon>
        <taxon>Gammaproteobacteria</taxon>
        <taxon>Legionellales</taxon>
        <taxon>Legionellaceae</taxon>
        <taxon>Legionella</taxon>
    </lineage>
</organism>
<keyword evidence="1" id="KW-0732">Signal</keyword>
<accession>A0A0W0W1G2</accession>
<evidence type="ECO:0000313" key="2">
    <source>
        <dbReference type="EMBL" id="KTD26261.1"/>
    </source>
</evidence>
<dbReference type="Proteomes" id="UP000054908">
    <property type="component" value="Unassembled WGS sequence"/>
</dbReference>
<dbReference type="PATRIC" id="fig|466.6.peg.1590"/>